<organism evidence="2 3">
    <name type="scientific">Azospirillum rugosum</name>
    <dbReference type="NCBI Taxonomy" id="416170"/>
    <lineage>
        <taxon>Bacteria</taxon>
        <taxon>Pseudomonadati</taxon>
        <taxon>Pseudomonadota</taxon>
        <taxon>Alphaproteobacteria</taxon>
        <taxon>Rhodospirillales</taxon>
        <taxon>Azospirillaceae</taxon>
        <taxon>Azospirillum</taxon>
    </lineage>
</organism>
<keyword evidence="1" id="KW-1277">Toxin-antitoxin system</keyword>
<evidence type="ECO:0000313" key="3">
    <source>
        <dbReference type="Proteomes" id="UP000781958"/>
    </source>
</evidence>
<keyword evidence="3" id="KW-1185">Reference proteome</keyword>
<evidence type="ECO:0000256" key="1">
    <source>
        <dbReference type="ARBA" id="ARBA00022649"/>
    </source>
</evidence>
<dbReference type="InterPro" id="IPR007712">
    <property type="entry name" value="RelE/ParE_toxin"/>
</dbReference>
<dbReference type="EMBL" id="JAGINP010000001">
    <property type="protein sequence ID" value="MBP2290383.1"/>
    <property type="molecule type" value="Genomic_DNA"/>
</dbReference>
<dbReference type="Pfam" id="PF05016">
    <property type="entry name" value="ParE_toxin"/>
    <property type="match status" value="1"/>
</dbReference>
<name>A0ABS4SCU1_9PROT</name>
<accession>A0ABS4SCU1</accession>
<protein>
    <submittedName>
        <fullName evidence="2">Plasmid stabilization system protein ParE</fullName>
    </submittedName>
</protein>
<evidence type="ECO:0000313" key="2">
    <source>
        <dbReference type="EMBL" id="MBP2290383.1"/>
    </source>
</evidence>
<proteinExistence type="predicted"/>
<dbReference type="Proteomes" id="UP000781958">
    <property type="component" value="Unassembled WGS sequence"/>
</dbReference>
<dbReference type="RefSeq" id="WP_209762328.1">
    <property type="nucleotide sequence ID" value="NZ_JAGINP010000001.1"/>
</dbReference>
<sequence length="101" mass="11440">MTAFRLSPKAARDVVLLLVDSRSRWGDLVARRTRKRLIARFSAIASGAAQGHRRSDVPDHLPLRFVLEPPFVIAFHAETREIIRVFHGRRDIGVTLVEDEG</sequence>
<dbReference type="InterPro" id="IPR035093">
    <property type="entry name" value="RelE/ParE_toxin_dom_sf"/>
</dbReference>
<dbReference type="Gene3D" id="3.30.2310.20">
    <property type="entry name" value="RelE-like"/>
    <property type="match status" value="1"/>
</dbReference>
<reference evidence="2 3" key="1">
    <citation type="submission" date="2021-03" db="EMBL/GenBank/DDBJ databases">
        <title>Genomic Encyclopedia of Type Strains, Phase III (KMG-III): the genomes of soil and plant-associated and newly described type strains.</title>
        <authorList>
            <person name="Whitman W."/>
        </authorList>
    </citation>
    <scope>NUCLEOTIDE SEQUENCE [LARGE SCALE GENOMIC DNA]</scope>
    <source>
        <strain evidence="2 3">IMMIB AFH-6</strain>
    </source>
</reference>
<comment type="caution">
    <text evidence="2">The sequence shown here is derived from an EMBL/GenBank/DDBJ whole genome shotgun (WGS) entry which is preliminary data.</text>
</comment>
<gene>
    <name evidence="2" type="ORF">J2851_000120</name>
</gene>